<dbReference type="InterPro" id="IPR037523">
    <property type="entry name" value="VOC_core"/>
</dbReference>
<dbReference type="InterPro" id="IPR004360">
    <property type="entry name" value="Glyas_Fos-R_dOase_dom"/>
</dbReference>
<reference evidence="2 3" key="1">
    <citation type="submission" date="2019-03" db="EMBL/GenBank/DDBJ databases">
        <title>Primorskyibacter sp. SS33 isolated from sediments.</title>
        <authorList>
            <person name="Xunke S."/>
        </authorList>
    </citation>
    <scope>NUCLEOTIDE SEQUENCE [LARGE SCALE GENOMIC DNA]</scope>
    <source>
        <strain evidence="2 3">SS33</strain>
    </source>
</reference>
<dbReference type="Proteomes" id="UP000295701">
    <property type="component" value="Unassembled WGS sequence"/>
</dbReference>
<feature type="domain" description="VOC" evidence="1">
    <location>
        <begin position="16"/>
        <end position="132"/>
    </location>
</feature>
<evidence type="ECO:0000313" key="3">
    <source>
        <dbReference type="Proteomes" id="UP000295701"/>
    </source>
</evidence>
<dbReference type="OrthoDB" id="9792626at2"/>
<dbReference type="PROSITE" id="PS51819">
    <property type="entry name" value="VOC"/>
    <property type="match status" value="2"/>
</dbReference>
<dbReference type="RefSeq" id="WP_133395061.1">
    <property type="nucleotide sequence ID" value="NZ_SNAA01000001.1"/>
</dbReference>
<dbReference type="PANTHER" id="PTHR43279">
    <property type="entry name" value="CATECHOL-2,3-DIOXYGENASE"/>
    <property type="match status" value="1"/>
</dbReference>
<dbReference type="InterPro" id="IPR029068">
    <property type="entry name" value="Glyas_Bleomycin-R_OHBP_Dase"/>
</dbReference>
<dbReference type="Pfam" id="PF00903">
    <property type="entry name" value="Glyoxalase"/>
    <property type="match status" value="2"/>
</dbReference>
<evidence type="ECO:0000259" key="1">
    <source>
        <dbReference type="PROSITE" id="PS51819"/>
    </source>
</evidence>
<organism evidence="2 3">
    <name type="scientific">Palleronia sediminis</name>
    <dbReference type="NCBI Taxonomy" id="2547833"/>
    <lineage>
        <taxon>Bacteria</taxon>
        <taxon>Pseudomonadati</taxon>
        <taxon>Pseudomonadota</taxon>
        <taxon>Alphaproteobacteria</taxon>
        <taxon>Rhodobacterales</taxon>
        <taxon>Roseobacteraceae</taxon>
        <taxon>Palleronia</taxon>
    </lineage>
</organism>
<dbReference type="AlphaFoldDB" id="A0A4R6AKV5"/>
<gene>
    <name evidence="2" type="ORF">E2L08_00275</name>
</gene>
<keyword evidence="3" id="KW-1185">Reference proteome</keyword>
<feature type="domain" description="VOC" evidence="1">
    <location>
        <begin position="174"/>
        <end position="287"/>
    </location>
</feature>
<dbReference type="SUPFAM" id="SSF54593">
    <property type="entry name" value="Glyoxalase/Bleomycin resistance protein/Dihydroxybiphenyl dioxygenase"/>
    <property type="match status" value="2"/>
</dbReference>
<proteinExistence type="predicted"/>
<evidence type="ECO:0000313" key="2">
    <source>
        <dbReference type="EMBL" id="TDL83952.1"/>
    </source>
</evidence>
<sequence length="287" mass="30978">MTAATDFFDMTTAPLRIGTVRLKVRDLDAVSTFYQTMLGLRPIESHGHRITLGTGGTPLLELVGDPDLAPLDPRQAGLFHTAFLMPTRSDLARWFAHVAAARVPLQGASDHIVSEALYLADPEGNGIEVYADWPVDRWHDAKGEIRMSTDPLDLQDLLQSAEGTAWSGFPEEGSVGHVHLQVGDTVEADRFYRDILGLDIAARYPGASFYGSGGYHHQLAGNVWNSRRAGKRPKRMAGLDGVEVIVRDAADLAAIAARADSAGIKSTTNTGGLTLHDPWGTGITLKN</sequence>
<dbReference type="EMBL" id="SNAA01000001">
    <property type="protein sequence ID" value="TDL83952.1"/>
    <property type="molecule type" value="Genomic_DNA"/>
</dbReference>
<protein>
    <submittedName>
        <fullName evidence="2">VOC family protein</fullName>
    </submittedName>
</protein>
<name>A0A4R6AKV5_9RHOB</name>
<comment type="caution">
    <text evidence="2">The sequence shown here is derived from an EMBL/GenBank/DDBJ whole genome shotgun (WGS) entry which is preliminary data.</text>
</comment>
<dbReference type="Gene3D" id="3.10.180.10">
    <property type="entry name" value="2,3-Dihydroxybiphenyl 1,2-Dioxygenase, domain 1"/>
    <property type="match status" value="2"/>
</dbReference>
<accession>A0A4R6AKV5</accession>
<dbReference type="PANTHER" id="PTHR43279:SF1">
    <property type="entry name" value="CATECHOL-2,3-DIOXYGENASE"/>
    <property type="match status" value="1"/>
</dbReference>